<protein>
    <submittedName>
        <fullName evidence="1">Uncharacterized protein</fullName>
    </submittedName>
</protein>
<gene>
    <name evidence="1" type="ORF">MNB_SV-6-1368</name>
</gene>
<dbReference type="EMBL" id="FPHC01000047">
    <property type="protein sequence ID" value="SFV58281.1"/>
    <property type="molecule type" value="Genomic_DNA"/>
</dbReference>
<organism evidence="1">
    <name type="scientific">hydrothermal vent metagenome</name>
    <dbReference type="NCBI Taxonomy" id="652676"/>
    <lineage>
        <taxon>unclassified sequences</taxon>
        <taxon>metagenomes</taxon>
        <taxon>ecological metagenomes</taxon>
    </lineage>
</organism>
<sequence>MALKLLDDSDPVMNAVCIHKYSHFVQIVLQNLGQLSLLPYA</sequence>
<dbReference type="AlphaFoldDB" id="A0A1W1BXU2"/>
<reference evidence="1" key="1">
    <citation type="submission" date="2016-10" db="EMBL/GenBank/DDBJ databases">
        <authorList>
            <person name="de Groot N.N."/>
        </authorList>
    </citation>
    <scope>NUCLEOTIDE SEQUENCE</scope>
</reference>
<evidence type="ECO:0000313" key="1">
    <source>
        <dbReference type="EMBL" id="SFV58281.1"/>
    </source>
</evidence>
<proteinExistence type="predicted"/>
<name>A0A1W1BXU2_9ZZZZ</name>
<accession>A0A1W1BXU2</accession>